<dbReference type="InterPro" id="IPR023346">
    <property type="entry name" value="Lysozyme-like_dom_sf"/>
</dbReference>
<dbReference type="InterPro" id="IPR000189">
    <property type="entry name" value="Transglyc_AS"/>
</dbReference>
<dbReference type="Proteomes" id="UP000017148">
    <property type="component" value="Unassembled WGS sequence"/>
</dbReference>
<dbReference type="GO" id="GO:0000270">
    <property type="term" value="P:peptidoglycan metabolic process"/>
    <property type="evidence" value="ECO:0007669"/>
    <property type="project" value="InterPro"/>
</dbReference>
<proteinExistence type="inferred from homology"/>
<dbReference type="Gene3D" id="3.40.190.10">
    <property type="entry name" value="Periplasmic binding protein-like II"/>
    <property type="match status" value="2"/>
</dbReference>
<dbReference type="PANTHER" id="PTHR35936">
    <property type="entry name" value="MEMBRANE-BOUND LYTIC MUREIN TRANSGLYCOSYLASE F"/>
    <property type="match status" value="1"/>
</dbReference>
<dbReference type="SUPFAM" id="SSF53955">
    <property type="entry name" value="Lysozyme-like"/>
    <property type="match status" value="1"/>
</dbReference>
<keyword evidence="4" id="KW-0472">Membrane</keyword>
<dbReference type="Pfam" id="PF00497">
    <property type="entry name" value="SBP_bac_3"/>
    <property type="match status" value="1"/>
</dbReference>
<dbReference type="eggNOG" id="COG4623">
    <property type="taxonomic scope" value="Bacteria"/>
</dbReference>
<evidence type="ECO:0000256" key="1">
    <source>
        <dbReference type="ARBA" id="ARBA00004339"/>
    </source>
</evidence>
<evidence type="ECO:0000259" key="5">
    <source>
        <dbReference type="SMART" id="SM00062"/>
    </source>
</evidence>
<sequence>MNLLLLFFCAIAITGCADMPSSSDVQDEIRSRLMDELTQSTRDLDEIIARDTLVALTRYNAHNYFIYRGSPMGYEYDLLRLFADHLGVHLRMRTTPSRDSLWTLLEQGEGDVIADNIILNMQIQRRFSTSIPHNTTRQVLIQRKPLQWRQLRRHEMESRMIRSLPQLAGKTVVVPRNSPQEQRLKHLIEETGIPLEIHRVSSDMEVEQLIQLVNDGIIDYTVSKEHVARINAGFYRNIDIATPLSFEQQIGWVFRTTSPNLTKAADQWMRQIKFGGSPTYNLIYNKYYRSVREYSRRRRSDHFFLETGQISPYDSLFRAHETERFPWKLLAAIAYQESGFNPHAVSRFNATGLMQVLPETGKLFDIFDLKVPERSILAGVKYLEYLYRTHWSHLPQDEALLFTLASYNAGPGHVLDAQRLAQRFDYDPNTWFGNVEKTILKLSLQQYIHMEEVRHGYARGIEPKMYVQQIMERYDQYTKMYGKSDFRREKILEHFGDPRTERSPNFQIE</sequence>
<evidence type="ECO:0000256" key="3">
    <source>
        <dbReference type="ARBA" id="ARBA00022729"/>
    </source>
</evidence>
<dbReference type="InterPro" id="IPR008258">
    <property type="entry name" value="Transglycosylase_SLT_dom_1"/>
</dbReference>
<accession>U7D9Q6</accession>
<evidence type="ECO:0000313" key="6">
    <source>
        <dbReference type="EMBL" id="ERP38757.1"/>
    </source>
</evidence>
<feature type="domain" description="Solute-binding protein family 3/N-terminal" evidence="5">
    <location>
        <begin position="52"/>
        <end position="291"/>
    </location>
</feature>
<dbReference type="EMBL" id="ASJR01000005">
    <property type="protein sequence ID" value="ERP38757.1"/>
    <property type="molecule type" value="Genomic_DNA"/>
</dbReference>
<dbReference type="Gene3D" id="1.10.530.10">
    <property type="match status" value="1"/>
</dbReference>
<dbReference type="CDD" id="cd01009">
    <property type="entry name" value="PBP2_YfhD_N"/>
    <property type="match status" value="1"/>
</dbReference>
<dbReference type="Pfam" id="PF01464">
    <property type="entry name" value="SLT"/>
    <property type="match status" value="1"/>
</dbReference>
<dbReference type="PROSITE" id="PS00922">
    <property type="entry name" value="TRANSGLYCOSYLASE"/>
    <property type="match status" value="1"/>
</dbReference>
<dbReference type="InterPro" id="IPR001638">
    <property type="entry name" value="Solute-binding_3/MltF_N"/>
</dbReference>
<dbReference type="SMART" id="SM00062">
    <property type="entry name" value="PBPb"/>
    <property type="match status" value="1"/>
</dbReference>
<dbReference type="PANTHER" id="PTHR35936:SF19">
    <property type="entry name" value="AMINO-ACID-BINDING PROTEIN YXEM-RELATED"/>
    <property type="match status" value="1"/>
</dbReference>
<dbReference type="RefSeq" id="WP_022636292.1">
    <property type="nucleotide sequence ID" value="NZ_ASJR01000005.1"/>
</dbReference>
<keyword evidence="4" id="KW-0998">Cell outer membrane</keyword>
<keyword evidence="3" id="KW-0732">Signal</keyword>
<dbReference type="OrthoDB" id="9815002at2"/>
<evidence type="ECO:0000313" key="7">
    <source>
        <dbReference type="Proteomes" id="UP000017148"/>
    </source>
</evidence>
<protein>
    <submittedName>
        <fullName evidence="6">Membrane-bound lytic murein transglycosylase F</fullName>
    </submittedName>
</protein>
<gene>
    <name evidence="6" type="ORF">CALK_0776</name>
</gene>
<comment type="subcellular location">
    <subcellularLocation>
        <location evidence="1">Cell outer membrane</location>
        <topology evidence="1">Peripheral membrane protein</topology>
    </subcellularLocation>
</comment>
<dbReference type="AlphaFoldDB" id="U7D9Q6"/>
<evidence type="ECO:0000256" key="4">
    <source>
        <dbReference type="ARBA" id="ARBA00023237"/>
    </source>
</evidence>
<dbReference type="GO" id="GO:0009279">
    <property type="term" value="C:cell outer membrane"/>
    <property type="evidence" value="ECO:0007669"/>
    <property type="project" value="UniProtKB-SubCell"/>
</dbReference>
<dbReference type="PATRIC" id="fig|1313304.3.peg.745"/>
<dbReference type="SUPFAM" id="SSF53850">
    <property type="entry name" value="Periplasmic binding protein-like II"/>
    <property type="match status" value="1"/>
</dbReference>
<reference evidence="6 7" key="1">
    <citation type="journal article" date="2013" name="Environ. Microbiol.">
        <title>Genome analysis of Chitinivibrio alkaliphilus gen. nov., sp. nov., a novel extremely haloalkaliphilic anaerobic chitinolytic bacterium from the candidate phylum Termite Group 3.</title>
        <authorList>
            <person name="Sorokin D.Y."/>
            <person name="Gumerov V.M."/>
            <person name="Rakitin A.L."/>
            <person name="Beletsky A.V."/>
            <person name="Damste J.S."/>
            <person name="Muyzer G."/>
            <person name="Mardanov A.V."/>
            <person name="Ravin N.V."/>
        </authorList>
    </citation>
    <scope>NUCLEOTIDE SEQUENCE [LARGE SCALE GENOMIC DNA]</scope>
    <source>
        <strain evidence="6 7">ACht1</strain>
    </source>
</reference>
<name>U7D9Q6_9BACT</name>
<comment type="caution">
    <text evidence="6">The sequence shown here is derived from an EMBL/GenBank/DDBJ whole genome shotgun (WGS) entry which is preliminary data.</text>
</comment>
<dbReference type="GO" id="GO:0008933">
    <property type="term" value="F:peptidoglycan lytic transglycosylase activity"/>
    <property type="evidence" value="ECO:0007669"/>
    <property type="project" value="InterPro"/>
</dbReference>
<keyword evidence="7" id="KW-1185">Reference proteome</keyword>
<evidence type="ECO:0000256" key="2">
    <source>
        <dbReference type="ARBA" id="ARBA00007734"/>
    </source>
</evidence>
<dbReference type="STRING" id="1313304.CALK_0776"/>
<dbReference type="CDD" id="cd13403">
    <property type="entry name" value="MLTF-like"/>
    <property type="match status" value="1"/>
</dbReference>
<organism evidence="6 7">
    <name type="scientific">Chitinivibrio alkaliphilus ACht1</name>
    <dbReference type="NCBI Taxonomy" id="1313304"/>
    <lineage>
        <taxon>Bacteria</taxon>
        <taxon>Pseudomonadati</taxon>
        <taxon>Fibrobacterota</taxon>
        <taxon>Chitinivibrionia</taxon>
        <taxon>Chitinivibrionales</taxon>
        <taxon>Chitinivibrionaceae</taxon>
        <taxon>Chitinivibrio</taxon>
    </lineage>
</organism>
<comment type="similarity">
    <text evidence="2">Belongs to the transglycosylase Slt family.</text>
</comment>